<comment type="subcellular location">
    <subcellularLocation>
        <location evidence="1">Nucleus</location>
    </subcellularLocation>
</comment>
<dbReference type="OrthoDB" id="4525710at2759"/>
<dbReference type="InterPro" id="IPR021858">
    <property type="entry name" value="Fun_TF"/>
</dbReference>
<evidence type="ECO:0000313" key="4">
    <source>
        <dbReference type="EMBL" id="KAH7232483.1"/>
    </source>
</evidence>
<gene>
    <name evidence="4" type="ORF">B0J15DRAFT_505354</name>
</gene>
<accession>A0A9P9JPS2</accession>
<dbReference type="PANTHER" id="PTHR37534:SF2">
    <property type="entry name" value="N-ACETYLTRANSFERASE DOMAIN-CONTAINING PROTEIN"/>
    <property type="match status" value="1"/>
</dbReference>
<feature type="compositionally biased region" description="Basic and acidic residues" evidence="3">
    <location>
        <begin position="195"/>
        <end position="207"/>
    </location>
</feature>
<dbReference type="Proteomes" id="UP000736672">
    <property type="component" value="Unassembled WGS sequence"/>
</dbReference>
<name>A0A9P9JPS2_FUSSL</name>
<dbReference type="Pfam" id="PF11951">
    <property type="entry name" value="Fungal_trans_2"/>
    <property type="match status" value="1"/>
</dbReference>
<feature type="compositionally biased region" description="Polar residues" evidence="3">
    <location>
        <begin position="217"/>
        <end position="226"/>
    </location>
</feature>
<reference evidence="4" key="1">
    <citation type="journal article" date="2021" name="Nat. Commun.">
        <title>Genetic determinants of endophytism in the Arabidopsis root mycobiome.</title>
        <authorList>
            <person name="Mesny F."/>
            <person name="Miyauchi S."/>
            <person name="Thiergart T."/>
            <person name="Pickel B."/>
            <person name="Atanasova L."/>
            <person name="Karlsson M."/>
            <person name="Huettel B."/>
            <person name="Barry K.W."/>
            <person name="Haridas S."/>
            <person name="Chen C."/>
            <person name="Bauer D."/>
            <person name="Andreopoulos W."/>
            <person name="Pangilinan J."/>
            <person name="LaButti K."/>
            <person name="Riley R."/>
            <person name="Lipzen A."/>
            <person name="Clum A."/>
            <person name="Drula E."/>
            <person name="Henrissat B."/>
            <person name="Kohler A."/>
            <person name="Grigoriev I.V."/>
            <person name="Martin F.M."/>
            <person name="Hacquard S."/>
        </authorList>
    </citation>
    <scope>NUCLEOTIDE SEQUENCE</scope>
    <source>
        <strain evidence="4">FSSC 5 MPI-SDFR-AT-0091</strain>
    </source>
</reference>
<sequence>MRFNVNFPSRFKRQPILSRKLSAPGYDFFPLSPGEKKIYPVAVVEFGNAGAASLLSLEPARPWPIHNRREDPGTQNPQRKVMINQARRQCRIRNRSCKEDAFPEMAPGDAEIRELSPPGSVIETFRGNKLKFRHSTCYVPTTGAVSGHLRGYQFSADQPWIKAPQSFTFIDETREIRNVYGAATRDEDSPILQDNHTDDNGSSHEVHTGPGVFAPSPASQFSTGQTEPGCPRPEHYQSSPATQTHEQSFPAQPLLPSESYVGEQVAIFSSFPDTQSLGFHLLLDHDTGISISSAPVSTDNNLTSNDNGVDLPSIIYVENPAWPLRDKQECLLFRSFIKHIAPIFDLCDHERHFTRIVPQRAVTCPPLLNAMLAAAAKYLNKFGDVDVPVGDEYLQKCLAVLIPALSCAAAVVDENLLAAIVLLRFIEEIDVPFSSNGSQSHLIGTRVFLAAQKEVCEFTGLRLAAFWSALRQEIFTAVVHFKPVQLTELLTKITPFILPEDCNCSYANRTIIHCAACVQLCFGHSTVSQEQWDKLMDCLDQWWNARPWQFRPMTPADGERGSSSFPDEFYLNDAVVTGIQHYYLARLILLAHKPTLPSLGLARKKALDNVDDSIRDIVRHVCGIAESNPGTTPAFSIASLSIALAADRFIVREEQEALYEILKMANRKSPWTTQTM</sequence>
<evidence type="ECO:0000256" key="1">
    <source>
        <dbReference type="ARBA" id="ARBA00004123"/>
    </source>
</evidence>
<keyword evidence="2" id="KW-0539">Nucleus</keyword>
<feature type="region of interest" description="Disordered" evidence="3">
    <location>
        <begin position="181"/>
        <end position="250"/>
    </location>
</feature>
<evidence type="ECO:0000256" key="3">
    <source>
        <dbReference type="SAM" id="MobiDB-lite"/>
    </source>
</evidence>
<dbReference type="GO" id="GO:0045944">
    <property type="term" value="P:positive regulation of transcription by RNA polymerase II"/>
    <property type="evidence" value="ECO:0007669"/>
    <property type="project" value="TreeGrafter"/>
</dbReference>
<proteinExistence type="predicted"/>
<dbReference type="AlphaFoldDB" id="A0A9P9JPS2"/>
<comment type="caution">
    <text evidence="4">The sequence shown here is derived from an EMBL/GenBank/DDBJ whole genome shotgun (WGS) entry which is preliminary data.</text>
</comment>
<dbReference type="GO" id="GO:0000976">
    <property type="term" value="F:transcription cis-regulatory region binding"/>
    <property type="evidence" value="ECO:0007669"/>
    <property type="project" value="TreeGrafter"/>
</dbReference>
<protein>
    <recommendedName>
        <fullName evidence="6">Arca-like protein</fullName>
    </recommendedName>
</protein>
<feature type="compositionally biased region" description="Polar residues" evidence="3">
    <location>
        <begin position="236"/>
        <end position="250"/>
    </location>
</feature>
<dbReference type="PANTHER" id="PTHR37534">
    <property type="entry name" value="TRANSCRIPTIONAL ACTIVATOR PROTEIN UGA3"/>
    <property type="match status" value="1"/>
</dbReference>
<dbReference type="GO" id="GO:0005634">
    <property type="term" value="C:nucleus"/>
    <property type="evidence" value="ECO:0007669"/>
    <property type="project" value="UniProtKB-SubCell"/>
</dbReference>
<dbReference type="EMBL" id="JAGTJS010000029">
    <property type="protein sequence ID" value="KAH7232483.1"/>
    <property type="molecule type" value="Genomic_DNA"/>
</dbReference>
<dbReference type="GO" id="GO:0003700">
    <property type="term" value="F:DNA-binding transcription factor activity"/>
    <property type="evidence" value="ECO:0007669"/>
    <property type="project" value="TreeGrafter"/>
</dbReference>
<organism evidence="4 5">
    <name type="scientific">Fusarium solani</name>
    <name type="common">Filamentous fungus</name>
    <dbReference type="NCBI Taxonomy" id="169388"/>
    <lineage>
        <taxon>Eukaryota</taxon>
        <taxon>Fungi</taxon>
        <taxon>Dikarya</taxon>
        <taxon>Ascomycota</taxon>
        <taxon>Pezizomycotina</taxon>
        <taxon>Sordariomycetes</taxon>
        <taxon>Hypocreomycetidae</taxon>
        <taxon>Hypocreales</taxon>
        <taxon>Nectriaceae</taxon>
        <taxon>Fusarium</taxon>
        <taxon>Fusarium solani species complex</taxon>
    </lineage>
</organism>
<keyword evidence="5" id="KW-1185">Reference proteome</keyword>
<evidence type="ECO:0008006" key="6">
    <source>
        <dbReference type="Google" id="ProtNLM"/>
    </source>
</evidence>
<evidence type="ECO:0000313" key="5">
    <source>
        <dbReference type="Proteomes" id="UP000736672"/>
    </source>
</evidence>
<evidence type="ECO:0000256" key="2">
    <source>
        <dbReference type="ARBA" id="ARBA00023242"/>
    </source>
</evidence>